<evidence type="ECO:0000313" key="2">
    <source>
        <dbReference type="EMBL" id="CUI14280.1"/>
    </source>
</evidence>
<feature type="domain" description="NAD-dependent epimerase/dehydratase" evidence="1">
    <location>
        <begin position="30"/>
        <end position="220"/>
    </location>
</feature>
<dbReference type="Gene3D" id="3.40.50.720">
    <property type="entry name" value="NAD(P)-binding Rossmann-like Domain"/>
    <property type="match status" value="1"/>
</dbReference>
<dbReference type="SUPFAM" id="SSF51735">
    <property type="entry name" value="NAD(P)-binding Rossmann-fold domains"/>
    <property type="match status" value="1"/>
</dbReference>
<dbReference type="InterPro" id="IPR001509">
    <property type="entry name" value="Epimerase_deHydtase"/>
</dbReference>
<dbReference type="OrthoDB" id="16464at2759"/>
<dbReference type="PANTHER" id="PTHR43245:SF11">
    <property type="entry name" value="LD23561P"/>
    <property type="match status" value="1"/>
</dbReference>
<sequence length="345" mass="38929">MYIINFELCNFVRVVDKQVPGMAYLSTSLQKTLQNDKVEVVQADISVLEHAERAFSGVHFSLVINLASETQYGHFDSKYERNILQLRTLCARIASLHGVEKYIEVSTSQVYDGTNDKKSTEKSKLKPWTVMAKYHLAAENAIREFDLPFVVLRLPIVYGPGDLRGLMPRIICAAVYEYTREKMEFLWGEDLRMNTVHVQDAAASIWHLCCVGEVGETYNLVDDNDTSQGKFNDLLESMFQVQTGFYGTIMSNLAQLKLEELVDEANDGHLTPWNEMLRAAGITATPLNPYLEKELLYNNPLSIDGSKLKSTGFQCSCPLVTPELLADSLQYWKDLKLFPSGTASK</sequence>
<keyword evidence="3" id="KW-1185">Reference proteome</keyword>
<dbReference type="CDD" id="cd08946">
    <property type="entry name" value="SDR_e"/>
    <property type="match status" value="1"/>
</dbReference>
<dbReference type="OMA" id="PQTAWLN"/>
<dbReference type="InterPro" id="IPR050177">
    <property type="entry name" value="Lipid_A_modif_metabolic_enz"/>
</dbReference>
<dbReference type="Pfam" id="PF01370">
    <property type="entry name" value="Epimerase"/>
    <property type="match status" value="1"/>
</dbReference>
<dbReference type="AlphaFoldDB" id="A0A0S4KFD0"/>
<dbReference type="EMBL" id="CYKH01000910">
    <property type="protein sequence ID" value="CUI14280.1"/>
    <property type="molecule type" value="Genomic_DNA"/>
</dbReference>
<proteinExistence type="predicted"/>
<evidence type="ECO:0000313" key="3">
    <source>
        <dbReference type="Proteomes" id="UP000051952"/>
    </source>
</evidence>
<organism evidence="2 3">
    <name type="scientific">Bodo saltans</name>
    <name type="common">Flagellated protozoan</name>
    <dbReference type="NCBI Taxonomy" id="75058"/>
    <lineage>
        <taxon>Eukaryota</taxon>
        <taxon>Discoba</taxon>
        <taxon>Euglenozoa</taxon>
        <taxon>Kinetoplastea</taxon>
        <taxon>Metakinetoplastina</taxon>
        <taxon>Eubodonida</taxon>
        <taxon>Bodonidae</taxon>
        <taxon>Bodo</taxon>
    </lineage>
</organism>
<dbReference type="InterPro" id="IPR036291">
    <property type="entry name" value="NAD(P)-bd_dom_sf"/>
</dbReference>
<reference evidence="3" key="1">
    <citation type="submission" date="2015-09" db="EMBL/GenBank/DDBJ databases">
        <authorList>
            <consortium name="Pathogen Informatics"/>
        </authorList>
    </citation>
    <scope>NUCLEOTIDE SEQUENCE [LARGE SCALE GENOMIC DNA]</scope>
    <source>
        <strain evidence="3">Lake Konstanz</strain>
    </source>
</reference>
<evidence type="ECO:0000259" key="1">
    <source>
        <dbReference type="Pfam" id="PF01370"/>
    </source>
</evidence>
<accession>A0A0S4KFD0</accession>
<name>A0A0S4KFD0_BODSA</name>
<protein>
    <submittedName>
        <fullName evidence="2">Epimerase-like protein, putative</fullName>
    </submittedName>
</protein>
<dbReference type="PANTHER" id="PTHR43245">
    <property type="entry name" value="BIFUNCTIONAL POLYMYXIN RESISTANCE PROTEIN ARNA"/>
    <property type="match status" value="1"/>
</dbReference>
<dbReference type="VEuPathDB" id="TriTrypDB:BSAL_82450"/>
<dbReference type="Proteomes" id="UP000051952">
    <property type="component" value="Unassembled WGS sequence"/>
</dbReference>
<gene>
    <name evidence="2" type="ORF">BSAL_82450</name>
</gene>